<sequence>MRNLFFIVACLLISIVIGLLSPMISPELFNLVKLDDVKNSEYTEIVEIEPECKTTEHNLKPESNKKKESLSTAEVKTSPKDSVSDENYIEELPPETLFRINRYGKWEFWNYYRDVSRMRFSKKMRNLYEETYGIKNKKNPKFKYSIHVFASKNATRLSLLKLTGLYENFDKDEHLYRYFYRSYDNYWVCRRELRDVRSKGFPDAYIVKL</sequence>
<dbReference type="OrthoDB" id="1113774at2"/>
<proteinExistence type="predicted"/>
<evidence type="ECO:0000256" key="1">
    <source>
        <dbReference type="SAM" id="MobiDB-lite"/>
    </source>
</evidence>
<reference evidence="2 3" key="1">
    <citation type="submission" date="2019-02" db="EMBL/GenBank/DDBJ databases">
        <title>Genomic Encyclopedia of Type Strains, Phase IV (KMG-IV): sequencing the most valuable type-strain genomes for metagenomic binning, comparative biology and taxonomic classification.</title>
        <authorList>
            <person name="Goeker M."/>
        </authorList>
    </citation>
    <scope>NUCLEOTIDE SEQUENCE [LARGE SCALE GENOMIC DNA]</scope>
    <source>
        <strain evidence="2 3">DSM 28825</strain>
    </source>
</reference>
<gene>
    <name evidence="2" type="ORF">EV201_0739</name>
</gene>
<evidence type="ECO:0000313" key="3">
    <source>
        <dbReference type="Proteomes" id="UP000293562"/>
    </source>
</evidence>
<protein>
    <submittedName>
        <fullName evidence="2">Uncharacterized protein</fullName>
    </submittedName>
</protein>
<keyword evidence="3" id="KW-1185">Reference proteome</keyword>
<accession>A0A4Q7VJ71</accession>
<name>A0A4Q7VJ71_9BACT</name>
<dbReference type="AlphaFoldDB" id="A0A4Q7VJ71"/>
<dbReference type="EMBL" id="SHKN01000001">
    <property type="protein sequence ID" value="RZT96107.1"/>
    <property type="molecule type" value="Genomic_DNA"/>
</dbReference>
<dbReference type="RefSeq" id="WP_130306020.1">
    <property type="nucleotide sequence ID" value="NZ_SHKN01000001.1"/>
</dbReference>
<dbReference type="Proteomes" id="UP000293562">
    <property type="component" value="Unassembled WGS sequence"/>
</dbReference>
<comment type="caution">
    <text evidence="2">The sequence shown here is derived from an EMBL/GenBank/DDBJ whole genome shotgun (WGS) entry which is preliminary data.</text>
</comment>
<feature type="region of interest" description="Disordered" evidence="1">
    <location>
        <begin position="54"/>
        <end position="82"/>
    </location>
</feature>
<feature type="compositionally biased region" description="Basic and acidic residues" evidence="1">
    <location>
        <begin position="54"/>
        <end position="69"/>
    </location>
</feature>
<evidence type="ECO:0000313" key="2">
    <source>
        <dbReference type="EMBL" id="RZT96107.1"/>
    </source>
</evidence>
<organism evidence="2 3">
    <name type="scientific">Ancylomarina subtilis</name>
    <dbReference type="NCBI Taxonomy" id="1639035"/>
    <lineage>
        <taxon>Bacteria</taxon>
        <taxon>Pseudomonadati</taxon>
        <taxon>Bacteroidota</taxon>
        <taxon>Bacteroidia</taxon>
        <taxon>Marinilabiliales</taxon>
        <taxon>Marinifilaceae</taxon>
        <taxon>Ancylomarina</taxon>
    </lineage>
</organism>